<dbReference type="InterPro" id="IPR025359">
    <property type="entry name" value="SduA_C"/>
</dbReference>
<evidence type="ECO:0000313" key="7">
    <source>
        <dbReference type="Proteomes" id="UP000285697"/>
    </source>
</evidence>
<dbReference type="EMBL" id="QRIA01000018">
    <property type="protein sequence ID" value="RHG16942.1"/>
    <property type="molecule type" value="Genomic_DNA"/>
</dbReference>
<evidence type="ECO:0000313" key="2">
    <source>
        <dbReference type="EMBL" id="RGM22854.1"/>
    </source>
</evidence>
<reference evidence="5 6" key="1">
    <citation type="submission" date="2018-08" db="EMBL/GenBank/DDBJ databases">
        <title>A genome reference for cultivated species of the human gut microbiota.</title>
        <authorList>
            <person name="Zou Y."/>
            <person name="Xue W."/>
            <person name="Luo G."/>
        </authorList>
    </citation>
    <scope>NUCLEOTIDE SEQUENCE [LARGE SCALE GENOMIC DNA]</scope>
    <source>
        <strain evidence="4 7">AM22-7AC</strain>
        <strain evidence="3 6">AM32-6</strain>
        <strain evidence="2 5">TF01-20-2</strain>
    </source>
</reference>
<dbReference type="EMBL" id="QSIR01000022">
    <property type="protein sequence ID" value="RHD03775.1"/>
    <property type="molecule type" value="Genomic_DNA"/>
</dbReference>
<comment type="caution">
    <text evidence="2">The sequence shown here is derived from an EMBL/GenBank/DDBJ whole genome shotgun (WGS) entry which is preliminary data.</text>
</comment>
<organism evidence="2 5">
    <name type="scientific">Mediterraneibacter gnavus</name>
    <name type="common">Ruminococcus gnavus</name>
    <dbReference type="NCBI Taxonomy" id="33038"/>
    <lineage>
        <taxon>Bacteria</taxon>
        <taxon>Bacillati</taxon>
        <taxon>Bacillota</taxon>
        <taxon>Clostridia</taxon>
        <taxon>Lachnospirales</taxon>
        <taxon>Lachnospiraceae</taxon>
        <taxon>Mediterraneibacter</taxon>
    </lineage>
</organism>
<sequence>MNELQTSRLPSNFYVYEKNDYHSLDCQQESEELLEVIKTARKESDVQDYIKRNKKWFVPLSILKAYDFGHHFSCVVPEYQLGAEYRLDYLLIGKNSLGYQFVFVEFEDVNVDFKLKTTNSETDKVRKGINQIRDWKRWIEQNNGYFFNSEGIKEFTNNMPLWAFHYCLIVGRRDRMDDMSNQLRGETEKDTAVKIMSYDRLVDYVELLHNGI</sequence>
<protein>
    <submittedName>
        <fullName evidence="2">DUF4263 domain-containing protein</fullName>
    </submittedName>
</protein>
<evidence type="ECO:0000313" key="4">
    <source>
        <dbReference type="EMBL" id="RHG16942.1"/>
    </source>
</evidence>
<dbReference type="Pfam" id="PF14082">
    <property type="entry name" value="SduA_C"/>
    <property type="match status" value="1"/>
</dbReference>
<name>A0A3E4V5Y1_MEDGN</name>
<feature type="domain" description="Shedu protein SduA C-terminal" evidence="1">
    <location>
        <begin position="42"/>
        <end position="202"/>
    </location>
</feature>
<dbReference type="AlphaFoldDB" id="A0A3E4V5Y1"/>
<dbReference type="Proteomes" id="UP000285697">
    <property type="component" value="Unassembled WGS sequence"/>
</dbReference>
<gene>
    <name evidence="4" type="ORF">DW270_12265</name>
    <name evidence="3" type="ORF">DW812_13165</name>
    <name evidence="2" type="ORF">DXC31_09130</name>
</gene>
<dbReference type="RefSeq" id="WP_118043966.1">
    <property type="nucleotide sequence ID" value="NZ_JADNGF010000015.1"/>
</dbReference>
<dbReference type="Proteomes" id="UP000260808">
    <property type="component" value="Unassembled WGS sequence"/>
</dbReference>
<dbReference type="EMBL" id="QSSX01000019">
    <property type="protein sequence ID" value="RGM22854.1"/>
    <property type="molecule type" value="Genomic_DNA"/>
</dbReference>
<evidence type="ECO:0000313" key="3">
    <source>
        <dbReference type="EMBL" id="RHD03775.1"/>
    </source>
</evidence>
<evidence type="ECO:0000313" key="5">
    <source>
        <dbReference type="Proteomes" id="UP000260808"/>
    </source>
</evidence>
<proteinExistence type="predicted"/>
<dbReference type="Proteomes" id="UP000284472">
    <property type="component" value="Unassembled WGS sequence"/>
</dbReference>
<evidence type="ECO:0000259" key="1">
    <source>
        <dbReference type="Pfam" id="PF14082"/>
    </source>
</evidence>
<accession>A0A3E4V5Y1</accession>
<evidence type="ECO:0000313" key="6">
    <source>
        <dbReference type="Proteomes" id="UP000284472"/>
    </source>
</evidence>